<dbReference type="Pfam" id="PF13649">
    <property type="entry name" value="Methyltransf_25"/>
    <property type="match status" value="1"/>
</dbReference>
<dbReference type="AlphaFoldDB" id="A0A128A3N2"/>
<keyword evidence="3" id="KW-1185">Reference proteome</keyword>
<dbReference type="GO" id="GO:0032259">
    <property type="term" value="P:methylation"/>
    <property type="evidence" value="ECO:0007669"/>
    <property type="project" value="UniProtKB-KW"/>
</dbReference>
<sequence>MHQSSLLYLRCVKCGHDLNLETFETTNEIIEGLLSCKHCTGSYPIISSIPFLVEDLSLFFSVRTKLGGYLLLNVKNKKLKSLIRQSLQQIKKVGDDTTDLEKNWVEIYKKSKPAAFESKIKNIVKKLPRCNFVVEHGCSIGKMSEIVARHHKMFFGIDKSFFALLEAKKRKIKNADFVLADSLSGPFGTMKFDIVLALNVLELIEPVKLLTIIKTQAKKFLILSDPYDYERGKSSVKVKLDAKSLRSKLQQLGFKLTCDTTKPSFISWKLDVNPRLELNYKVDLILAVMSSK</sequence>
<evidence type="ECO:0000313" key="3">
    <source>
        <dbReference type="Proteomes" id="UP000196239"/>
    </source>
</evidence>
<dbReference type="InterPro" id="IPR041698">
    <property type="entry name" value="Methyltransf_25"/>
</dbReference>
<dbReference type="KEGG" id="ndv:NDEV_1200"/>
<name>A0A128A3N2_9ARCH</name>
<dbReference type="InterPro" id="IPR029063">
    <property type="entry name" value="SAM-dependent_MTases_sf"/>
</dbReference>
<dbReference type="SUPFAM" id="SSF53335">
    <property type="entry name" value="S-adenosyl-L-methionine-dependent methyltransferases"/>
    <property type="match status" value="1"/>
</dbReference>
<organism evidence="2 3">
    <name type="scientific">Nitrosotalea devaniterrae</name>
    <dbReference type="NCBI Taxonomy" id="1078905"/>
    <lineage>
        <taxon>Archaea</taxon>
        <taxon>Nitrososphaerota</taxon>
        <taxon>Nitrososphaeria</taxon>
        <taxon>Nitrosotaleales</taxon>
        <taxon>Nitrosotaleaceae</taxon>
        <taxon>Nitrosotalea</taxon>
    </lineage>
</organism>
<proteinExistence type="predicted"/>
<keyword evidence="2" id="KW-0489">Methyltransferase</keyword>
<dbReference type="Proteomes" id="UP000196239">
    <property type="component" value="Chromosome 1"/>
</dbReference>
<feature type="domain" description="Methyltransferase" evidence="1">
    <location>
        <begin position="133"/>
        <end position="212"/>
    </location>
</feature>
<protein>
    <submittedName>
        <fullName evidence="2">Methyltransferase domain protein</fullName>
    </submittedName>
</protein>
<gene>
    <name evidence="2" type="ORF">NDEV_1200</name>
</gene>
<dbReference type="Gene3D" id="3.40.50.150">
    <property type="entry name" value="Vaccinia Virus protein VP39"/>
    <property type="match status" value="1"/>
</dbReference>
<dbReference type="EMBL" id="LN890280">
    <property type="protein sequence ID" value="CUR51965.1"/>
    <property type="molecule type" value="Genomic_DNA"/>
</dbReference>
<keyword evidence="2" id="KW-0808">Transferase</keyword>
<reference evidence="3" key="1">
    <citation type="submission" date="2015-10" db="EMBL/GenBank/DDBJ databases">
        <authorList>
            <person name="Lehtovirta-Morley L.E."/>
            <person name="Vieille C."/>
        </authorList>
    </citation>
    <scope>NUCLEOTIDE SEQUENCE [LARGE SCALE GENOMIC DNA]</scope>
</reference>
<dbReference type="GO" id="GO:0008168">
    <property type="term" value="F:methyltransferase activity"/>
    <property type="evidence" value="ECO:0007669"/>
    <property type="project" value="UniProtKB-KW"/>
</dbReference>
<evidence type="ECO:0000259" key="1">
    <source>
        <dbReference type="Pfam" id="PF13649"/>
    </source>
</evidence>
<dbReference type="SUPFAM" id="SSF158997">
    <property type="entry name" value="Trm112p-like"/>
    <property type="match status" value="1"/>
</dbReference>
<accession>A0A128A3N2</accession>
<evidence type="ECO:0000313" key="2">
    <source>
        <dbReference type="EMBL" id="CUR51965.1"/>
    </source>
</evidence>